<name>A0A6F9E2G4_9BACL</name>
<dbReference type="Proteomes" id="UP000502196">
    <property type="component" value="Chromosome"/>
</dbReference>
<organism evidence="2 3">
    <name type="scientific">Kyrpidia spormannii</name>
    <dbReference type="NCBI Taxonomy" id="2055160"/>
    <lineage>
        <taxon>Bacteria</taxon>
        <taxon>Bacillati</taxon>
        <taxon>Bacillota</taxon>
        <taxon>Bacilli</taxon>
        <taxon>Bacillales</taxon>
        <taxon>Alicyclobacillaceae</taxon>
        <taxon>Kyrpidia</taxon>
    </lineage>
</organism>
<reference evidence="2 3" key="1">
    <citation type="submission" date="2020-04" db="EMBL/GenBank/DDBJ databases">
        <authorList>
            <person name="Hogendoorn C."/>
        </authorList>
    </citation>
    <scope>NUCLEOTIDE SEQUENCE [LARGE SCALE GENOMIC DNA]</scope>
    <source>
        <strain evidence="2">COOX1</strain>
    </source>
</reference>
<dbReference type="AlphaFoldDB" id="A0A6F9E2G4"/>
<accession>A0A6F9E2G4</accession>
<dbReference type="RefSeq" id="WP_170084831.1">
    <property type="nucleotide sequence ID" value="NZ_LR792683.1"/>
</dbReference>
<gene>
    <name evidence="2" type="ORF">COOX1_0481</name>
</gene>
<sequence length="78" mass="8302">MALVQWIKKAPAVVVAGCYVSHPASLWFGFLLNILRGGVGVVRPDIDQAALVAADHPGRGPMWKGDGSRPERPSAEPL</sequence>
<evidence type="ECO:0000256" key="1">
    <source>
        <dbReference type="SAM" id="MobiDB-lite"/>
    </source>
</evidence>
<protein>
    <submittedName>
        <fullName evidence="2">Uncharacterized protein</fullName>
    </submittedName>
</protein>
<feature type="compositionally biased region" description="Basic and acidic residues" evidence="1">
    <location>
        <begin position="66"/>
        <end position="78"/>
    </location>
</feature>
<evidence type="ECO:0000313" key="2">
    <source>
        <dbReference type="EMBL" id="CAB3390575.1"/>
    </source>
</evidence>
<proteinExistence type="predicted"/>
<evidence type="ECO:0000313" key="3">
    <source>
        <dbReference type="Proteomes" id="UP000502196"/>
    </source>
</evidence>
<dbReference type="EMBL" id="LR792683">
    <property type="protein sequence ID" value="CAB3390575.1"/>
    <property type="molecule type" value="Genomic_DNA"/>
</dbReference>
<feature type="region of interest" description="Disordered" evidence="1">
    <location>
        <begin position="57"/>
        <end position="78"/>
    </location>
</feature>